<name>A0ABT9CAH5_9BACL</name>
<keyword evidence="5" id="KW-0119">Carbohydrate metabolism</keyword>
<protein>
    <submittedName>
        <fullName evidence="6">ChbG/HpnK family deacetylase</fullName>
    </submittedName>
</protein>
<accession>A0ABT9CAH5</accession>
<keyword evidence="7" id="KW-1185">Reference proteome</keyword>
<keyword evidence="4" id="KW-0460">Magnesium</keyword>
<dbReference type="InterPro" id="IPR011330">
    <property type="entry name" value="Glyco_hydro/deAcase_b/a-brl"/>
</dbReference>
<evidence type="ECO:0000256" key="3">
    <source>
        <dbReference type="ARBA" id="ARBA00022801"/>
    </source>
</evidence>
<dbReference type="RefSeq" id="WP_305023445.1">
    <property type="nucleotide sequence ID" value="NZ_JAUQTB010000003.1"/>
</dbReference>
<dbReference type="Pfam" id="PF04794">
    <property type="entry name" value="YdjC"/>
    <property type="match status" value="1"/>
</dbReference>
<dbReference type="Gene3D" id="3.20.20.370">
    <property type="entry name" value="Glycoside hydrolase/deacetylase"/>
    <property type="match status" value="1"/>
</dbReference>
<dbReference type="InterPro" id="IPR006879">
    <property type="entry name" value="YdjC-like"/>
</dbReference>
<evidence type="ECO:0000313" key="7">
    <source>
        <dbReference type="Proteomes" id="UP001240171"/>
    </source>
</evidence>
<evidence type="ECO:0000256" key="4">
    <source>
        <dbReference type="ARBA" id="ARBA00022842"/>
    </source>
</evidence>
<dbReference type="PANTHER" id="PTHR31609">
    <property type="entry name" value="YDJC DEACETYLASE FAMILY MEMBER"/>
    <property type="match status" value="1"/>
</dbReference>
<proteinExistence type="predicted"/>
<gene>
    <name evidence="6" type="ORF">Q5741_07395</name>
</gene>
<evidence type="ECO:0000256" key="2">
    <source>
        <dbReference type="ARBA" id="ARBA00022723"/>
    </source>
</evidence>
<comment type="cofactor">
    <cofactor evidence="1">
        <name>Mg(2+)</name>
        <dbReference type="ChEBI" id="CHEBI:18420"/>
    </cofactor>
</comment>
<organism evidence="6 7">
    <name type="scientific">Paenibacillus lacisoli</name>
    <dbReference type="NCBI Taxonomy" id="3064525"/>
    <lineage>
        <taxon>Bacteria</taxon>
        <taxon>Bacillati</taxon>
        <taxon>Bacillota</taxon>
        <taxon>Bacilli</taxon>
        <taxon>Bacillales</taxon>
        <taxon>Paenibacillaceae</taxon>
        <taxon>Paenibacillus</taxon>
    </lineage>
</organism>
<reference evidence="6 7" key="1">
    <citation type="submission" date="2023-07" db="EMBL/GenBank/DDBJ databases">
        <title>Paenibacillus sp. JX-17 nov. isolated from soil.</title>
        <authorList>
            <person name="Wan Y."/>
            <person name="Liu B."/>
        </authorList>
    </citation>
    <scope>NUCLEOTIDE SEQUENCE [LARGE SCALE GENOMIC DNA]</scope>
    <source>
        <strain evidence="6 7">JX-17</strain>
    </source>
</reference>
<dbReference type="SUPFAM" id="SSF88713">
    <property type="entry name" value="Glycoside hydrolase/deacetylase"/>
    <property type="match status" value="1"/>
</dbReference>
<comment type="caution">
    <text evidence="6">The sequence shown here is derived from an EMBL/GenBank/DDBJ whole genome shotgun (WGS) entry which is preliminary data.</text>
</comment>
<evidence type="ECO:0000313" key="6">
    <source>
        <dbReference type="EMBL" id="MDO7906242.1"/>
    </source>
</evidence>
<keyword evidence="2" id="KW-0479">Metal-binding</keyword>
<evidence type="ECO:0000256" key="5">
    <source>
        <dbReference type="ARBA" id="ARBA00023277"/>
    </source>
</evidence>
<dbReference type="PANTHER" id="PTHR31609:SF1">
    <property type="entry name" value="CARBOHYDRATE DEACETYLASE"/>
    <property type="match status" value="1"/>
</dbReference>
<dbReference type="EMBL" id="JAUQTB010000003">
    <property type="protein sequence ID" value="MDO7906242.1"/>
    <property type="molecule type" value="Genomic_DNA"/>
</dbReference>
<dbReference type="Proteomes" id="UP001240171">
    <property type="component" value="Unassembled WGS sequence"/>
</dbReference>
<evidence type="ECO:0000256" key="1">
    <source>
        <dbReference type="ARBA" id="ARBA00001946"/>
    </source>
</evidence>
<sequence length="329" mass="36808">MKYLIINADDFGLSPGVNQGIIEAYQAGGISSTTLMVNTPGFEDAVRLAGLHPELGVGLHVNLTYGRPVSDPGLVPSLVQADGHFLPVSEIYRRELHEIEIELTAQWERFTATGLRPTHLDAHHHLHQVFPDVYEAMVRLAAKEGIAMRRLQQPHSRSENSAGLPLTTNRVVLDTYEADHGLQKLLHYLRNLQHGSTELMCHPGYVDEPLRAISAMTTERESDLAVFRSPAVSRTIRALGIHLIHYGMLGSAENRVEPAESEAVTNEDIVPPAPRRTLTKRKSSGNRKLKSRLLARRKRRRLGIPTKKPRIIARKKKRSRRTAALPIFK</sequence>
<keyword evidence="3" id="KW-0378">Hydrolase</keyword>